<dbReference type="Proteomes" id="UP000194931">
    <property type="component" value="Unassembled WGS sequence"/>
</dbReference>
<protein>
    <submittedName>
        <fullName evidence="1">Uncharacterized protein</fullName>
    </submittedName>
</protein>
<dbReference type="EMBL" id="JOPJ01000008">
    <property type="protein sequence ID" value="OUJ12927.1"/>
    <property type="molecule type" value="Genomic_DNA"/>
</dbReference>
<reference evidence="2" key="1">
    <citation type="submission" date="2014-06" db="EMBL/GenBank/DDBJ databases">
        <authorList>
            <person name="Winans N.J."/>
            <person name="Newell P.D."/>
            <person name="Douglas A.E."/>
        </authorList>
    </citation>
    <scope>NUCLEOTIDE SEQUENCE [LARGE SCALE GENOMIC DNA]</scope>
</reference>
<organism evidence="1 2">
    <name type="scientific">Acetobacter okinawensis</name>
    <dbReference type="NCBI Taxonomy" id="1076594"/>
    <lineage>
        <taxon>Bacteria</taxon>
        <taxon>Pseudomonadati</taxon>
        <taxon>Pseudomonadota</taxon>
        <taxon>Alphaproteobacteria</taxon>
        <taxon>Acetobacterales</taxon>
        <taxon>Acetobacteraceae</taxon>
        <taxon>Acetobacter</taxon>
    </lineage>
</organism>
<proteinExistence type="predicted"/>
<dbReference type="RefSeq" id="WP_086638913.1">
    <property type="nucleotide sequence ID" value="NZ_JOPJ01000008.1"/>
</dbReference>
<evidence type="ECO:0000313" key="1">
    <source>
        <dbReference type="EMBL" id="OUJ12927.1"/>
    </source>
</evidence>
<dbReference type="OrthoDB" id="5146053at2"/>
<dbReference type="PANTHER" id="PTHR34319:SF6">
    <property type="entry name" value="MAJOR EXPORTED PROTEIN"/>
    <property type="match status" value="1"/>
</dbReference>
<sequence length="170" mass="18845">MSQPLYVKITGATQGEITKGAFTADSVGNIYQEGHEDEAFCQSLTYHVTLPRDPQSGQVTGQRVHMPAKLIKYVDKSSPLLLSAIAAGEVLQIEATFFRTSTQGRQEKYYTVKFTDAVAVEYKAHTPLALEPNNAPYRDMDELAFTYRKIDVTHDIAGTAGSDDWRKPKA</sequence>
<accession>A0A252BVP3</accession>
<name>A0A252BVP3_9PROT</name>
<dbReference type="InterPro" id="IPR052947">
    <property type="entry name" value="T6SS_Hcp1_domain"/>
</dbReference>
<dbReference type="Gene3D" id="2.30.110.20">
    <property type="entry name" value="Hcp1-like"/>
    <property type="match status" value="1"/>
</dbReference>
<dbReference type="SUPFAM" id="SSF141452">
    <property type="entry name" value="Hcp1-like"/>
    <property type="match status" value="1"/>
</dbReference>
<keyword evidence="2" id="KW-1185">Reference proteome</keyword>
<gene>
    <name evidence="1" type="ORF">HK26_12300</name>
</gene>
<dbReference type="NCBIfam" id="TIGR03344">
    <property type="entry name" value="VI_effect_Hcp1"/>
    <property type="match status" value="1"/>
</dbReference>
<comment type="caution">
    <text evidence="1">The sequence shown here is derived from an EMBL/GenBank/DDBJ whole genome shotgun (WGS) entry which is preliminary data.</text>
</comment>
<dbReference type="InterPro" id="IPR008514">
    <property type="entry name" value="T6SS_Hcp"/>
</dbReference>
<evidence type="ECO:0000313" key="2">
    <source>
        <dbReference type="Proteomes" id="UP000194931"/>
    </source>
</evidence>
<dbReference type="InterPro" id="IPR036624">
    <property type="entry name" value="Hcp1-lik_sf"/>
</dbReference>
<dbReference type="AlphaFoldDB" id="A0A252BVP3"/>
<dbReference type="PANTHER" id="PTHR34319">
    <property type="entry name" value="MAJOR EXPORTED PROTEIN"/>
    <property type="match status" value="1"/>
</dbReference>
<dbReference type="Pfam" id="PF05638">
    <property type="entry name" value="T6SS_HCP"/>
    <property type="match status" value="1"/>
</dbReference>